<feature type="compositionally biased region" description="Basic and acidic residues" evidence="1">
    <location>
        <begin position="291"/>
        <end position="303"/>
    </location>
</feature>
<feature type="region of interest" description="Disordered" evidence="1">
    <location>
        <begin position="101"/>
        <end position="149"/>
    </location>
</feature>
<feature type="compositionally biased region" description="Basic residues" evidence="1">
    <location>
        <begin position="353"/>
        <end position="373"/>
    </location>
</feature>
<dbReference type="AlphaFoldDB" id="A0A812XGM3"/>
<reference evidence="2" key="1">
    <citation type="submission" date="2021-02" db="EMBL/GenBank/DDBJ databases">
        <authorList>
            <person name="Dougan E. K."/>
            <person name="Rhodes N."/>
            <person name="Thang M."/>
            <person name="Chan C."/>
        </authorList>
    </citation>
    <scope>NUCLEOTIDE SEQUENCE</scope>
</reference>
<feature type="compositionally biased region" description="Acidic residues" evidence="1">
    <location>
        <begin position="101"/>
        <end position="130"/>
    </location>
</feature>
<name>A0A812XGM3_9DINO</name>
<organism evidence="2 3">
    <name type="scientific">Symbiodinium necroappetens</name>
    <dbReference type="NCBI Taxonomy" id="1628268"/>
    <lineage>
        <taxon>Eukaryota</taxon>
        <taxon>Sar</taxon>
        <taxon>Alveolata</taxon>
        <taxon>Dinophyceae</taxon>
        <taxon>Suessiales</taxon>
        <taxon>Symbiodiniaceae</taxon>
        <taxon>Symbiodinium</taxon>
    </lineage>
</organism>
<dbReference type="Proteomes" id="UP000601435">
    <property type="component" value="Unassembled WGS sequence"/>
</dbReference>
<feature type="compositionally biased region" description="Basic residues" evidence="1">
    <location>
        <begin position="406"/>
        <end position="438"/>
    </location>
</feature>
<comment type="caution">
    <text evidence="2">The sequence shown here is derived from an EMBL/GenBank/DDBJ whole genome shotgun (WGS) entry which is preliminary data.</text>
</comment>
<protein>
    <submittedName>
        <fullName evidence="2">Uncharacterized protein</fullName>
    </submittedName>
</protein>
<evidence type="ECO:0000313" key="3">
    <source>
        <dbReference type="Proteomes" id="UP000601435"/>
    </source>
</evidence>
<evidence type="ECO:0000256" key="1">
    <source>
        <dbReference type="SAM" id="MobiDB-lite"/>
    </source>
</evidence>
<gene>
    <name evidence="2" type="ORF">SNEC2469_LOCUS20866</name>
</gene>
<dbReference type="EMBL" id="CAJNJA010036685">
    <property type="protein sequence ID" value="CAE7723495.1"/>
    <property type="molecule type" value="Genomic_DNA"/>
</dbReference>
<accession>A0A812XGM3</accession>
<feature type="compositionally biased region" description="Low complexity" evidence="1">
    <location>
        <begin position="131"/>
        <end position="141"/>
    </location>
</feature>
<proteinExistence type="predicted"/>
<sequence length="506" mass="54043">MAVQLLADVFEKEKLIKKRFKVKGYLVDFPPRRVMADEEDEDKKKENPISTKAMEMNVSALKVMFSYFRVTSGKKVPIQKLEAAQGVRELFEIIKTLRDEEDASADAGGEGEEEEEVDDDPLSEGCEEDVSSASKGSNKSSETAKDMDDGRGVAAALADVELDSQEDTQAPRWRYRSKSTLQSLATTAVLGGSKENLGSPAESYGGALTGGQEEELQKLLQEISLYECGEPKHPDTAHHDALLLMMGSPTRASTVRGTGETPPTCKKQLFADDPAWQLNPDQGGPPVSEALVREDAPGLDGEKVGPPVSEAIEVDSSPEKIKPEPQSPDPKHALVQPVSLDDQLALRAGLREKLRRNRGGKKAGKVSKTKKGKGCADEGSGDAGTGASKRKRGTCDAEPASPVPKAKAKAKARATAKATPKGKAKAKAKARAKGKAKAKSSPQGPVDSGVALKLKPDRSRTGYTECGTLLLGCSSCRWGVLGCGTCRRTNFHGARWNAVACAESEE</sequence>
<feature type="region of interest" description="Disordered" evidence="1">
    <location>
        <begin position="274"/>
        <end position="451"/>
    </location>
</feature>
<dbReference type="OrthoDB" id="444833at2759"/>
<evidence type="ECO:0000313" key="2">
    <source>
        <dbReference type="EMBL" id="CAE7723495.1"/>
    </source>
</evidence>
<keyword evidence="3" id="KW-1185">Reference proteome</keyword>